<dbReference type="EMBL" id="PDDY01000004">
    <property type="protein sequence ID" value="PEH36687.1"/>
    <property type="molecule type" value="Genomic_DNA"/>
</dbReference>
<reference evidence="6" key="1">
    <citation type="submission" date="2017-09" db="EMBL/GenBank/DDBJ databases">
        <title>FDA dAtabase for Regulatory Grade micrObial Sequences (FDA-ARGOS): Supporting development and validation of Infectious Disease Dx tests.</title>
        <authorList>
            <person name="Minogue T."/>
            <person name="Wolcott M."/>
            <person name="Wasieloski L."/>
            <person name="Aguilar W."/>
            <person name="Moore D."/>
            <person name="Tallon L."/>
            <person name="Sadzewicz L."/>
            <person name="Ott S."/>
            <person name="Zhao X."/>
            <person name="Nagaraj S."/>
            <person name="Vavikolanu K."/>
            <person name="Aluvathingal J."/>
            <person name="Nadendla S."/>
            <person name="Sichtig H."/>
        </authorList>
    </citation>
    <scope>NUCLEOTIDE SEQUENCE [LARGE SCALE GENOMIC DNA]</scope>
    <source>
        <strain evidence="6">FDAARGOS_390</strain>
    </source>
</reference>
<organism evidence="5 6">
    <name type="scientific">Burkholderia gladioli</name>
    <name type="common">Pseudomonas marginata</name>
    <name type="synonym">Phytomonas marginata</name>
    <dbReference type="NCBI Taxonomy" id="28095"/>
    <lineage>
        <taxon>Bacteria</taxon>
        <taxon>Pseudomonadati</taxon>
        <taxon>Pseudomonadota</taxon>
        <taxon>Betaproteobacteria</taxon>
        <taxon>Burkholderiales</taxon>
        <taxon>Burkholderiaceae</taxon>
        <taxon>Burkholderia</taxon>
    </lineage>
</organism>
<evidence type="ECO:0000259" key="4">
    <source>
        <dbReference type="SMART" id="SM00797"/>
    </source>
</evidence>
<evidence type="ECO:0000256" key="2">
    <source>
        <dbReference type="ARBA" id="ARBA00022801"/>
    </source>
</evidence>
<evidence type="ECO:0000313" key="5">
    <source>
        <dbReference type="EMBL" id="PEH36687.1"/>
    </source>
</evidence>
<dbReference type="NCBIfam" id="TIGR00724">
    <property type="entry name" value="urea_amlyse_rel"/>
    <property type="match status" value="1"/>
</dbReference>
<evidence type="ECO:0000256" key="1">
    <source>
        <dbReference type="ARBA" id="ARBA00022741"/>
    </source>
</evidence>
<feature type="domain" description="Carboxyltransferase" evidence="4">
    <location>
        <begin position="31"/>
        <end position="333"/>
    </location>
</feature>
<dbReference type="SMART" id="SM00797">
    <property type="entry name" value="AHS2"/>
    <property type="match status" value="1"/>
</dbReference>
<dbReference type="AlphaFoldDB" id="A0A2A7RZ59"/>
<keyword evidence="3" id="KW-0067">ATP-binding</keyword>
<dbReference type="GO" id="GO:0005524">
    <property type="term" value="F:ATP binding"/>
    <property type="evidence" value="ECO:0007669"/>
    <property type="project" value="UniProtKB-KW"/>
</dbReference>
<proteinExistence type="predicted"/>
<dbReference type="RefSeq" id="WP_096750056.1">
    <property type="nucleotide sequence ID" value="NZ_CADEPO010000001.1"/>
</dbReference>
<comment type="caution">
    <text evidence="5">The sequence shown here is derived from an EMBL/GenBank/DDBJ whole genome shotgun (WGS) entry which is preliminary data.</text>
</comment>
<accession>A0A2A7RZ59</accession>
<dbReference type="InterPro" id="IPR003778">
    <property type="entry name" value="CT_A_B"/>
</dbReference>
<keyword evidence="1" id="KW-0547">Nucleotide-binding</keyword>
<dbReference type="Gene3D" id="2.40.100.10">
    <property type="entry name" value="Cyclophilin-like"/>
    <property type="match status" value="1"/>
</dbReference>
<evidence type="ECO:0000256" key="3">
    <source>
        <dbReference type="ARBA" id="ARBA00022840"/>
    </source>
</evidence>
<dbReference type="GO" id="GO:0016787">
    <property type="term" value="F:hydrolase activity"/>
    <property type="evidence" value="ECO:0007669"/>
    <property type="project" value="UniProtKB-KW"/>
</dbReference>
<dbReference type="Pfam" id="PF02626">
    <property type="entry name" value="CT_A_B"/>
    <property type="match status" value="1"/>
</dbReference>
<evidence type="ECO:0000313" key="6">
    <source>
        <dbReference type="Proteomes" id="UP000220629"/>
    </source>
</evidence>
<dbReference type="Proteomes" id="UP000220629">
    <property type="component" value="Unassembled WGS sequence"/>
</dbReference>
<name>A0A2A7RZ59_BURGA</name>
<protein>
    <submittedName>
        <fullName evidence="5">Allophanate hydrolase</fullName>
    </submittedName>
</protein>
<gene>
    <name evidence="5" type="ORF">CRM94_18925</name>
</gene>
<dbReference type="InterPro" id="IPR029000">
    <property type="entry name" value="Cyclophilin-like_dom_sf"/>
</dbReference>
<dbReference type="PANTHER" id="PTHR43309:SF3">
    <property type="entry name" value="5-OXOPROLINASE SUBUNIT C"/>
    <property type="match status" value="1"/>
</dbReference>
<dbReference type="SUPFAM" id="SSF50891">
    <property type="entry name" value="Cyclophilin-like"/>
    <property type="match status" value="1"/>
</dbReference>
<sequence length="362" mass="38488">MSQGRAFAGIEVLRAGPLSTVQDTGRRGFRHLGVALGGALDTLALEVGNRLVGNRPEAAAIEITLGPASFRFPRATRIAITGTGFGATLDGRRVHAWWSLPVAAGQTLTLQVAQHGMRGYLCVAGGIDVLPVLGSRSTDLGSRFGGLGGRALRDGDRLPVGQPGAPAPACLAPEAQEFGVKAPAWCASLMPSEALPRRPHTHASWPTPVRVLAGPQYGGFASASQQALWDEEWRVTPNSNRMGYRLAGPALLREAREELLSHAVLPGTIQVPPNGQPIVLMHDAQTTGGYPQIGTVIRADLWKLAQARLNLPIRFVPTTVEAAREALAAERAYLRQIDVAIALRDEAHQRQRRALAAGTRAA</sequence>
<dbReference type="PANTHER" id="PTHR43309">
    <property type="entry name" value="5-OXOPROLINASE SUBUNIT C"/>
    <property type="match status" value="1"/>
</dbReference>
<keyword evidence="2 5" id="KW-0378">Hydrolase</keyword>
<dbReference type="InterPro" id="IPR052708">
    <property type="entry name" value="PxpC"/>
</dbReference>